<evidence type="ECO:0000256" key="11">
    <source>
        <dbReference type="PIRNR" id="PIRNR004967"/>
    </source>
</evidence>
<dbReference type="PANTHER" id="PTHR10762">
    <property type="entry name" value="DIPHTHAMIDE BIOSYNTHESIS PROTEIN"/>
    <property type="match status" value="1"/>
</dbReference>
<dbReference type="FunCoup" id="Q4N5C6">
    <property type="interactions" value="280"/>
</dbReference>
<keyword evidence="5 11" id="KW-0808">Transferase</keyword>
<accession>Q4N5C6</accession>
<comment type="function">
    <text evidence="11">Catalyzes the first step of diphthamide biosynthesis, a post-translational modification of histidine which occurs in elongation factor 2.</text>
</comment>
<keyword evidence="8" id="KW-0408">Iron</keyword>
<dbReference type="VEuPathDB" id="PiroplasmaDB:TpMuguga_02g00364"/>
<dbReference type="EMBL" id="AAGK01000002">
    <property type="protein sequence ID" value="EAN32647.1"/>
    <property type="molecule type" value="Genomic_DNA"/>
</dbReference>
<evidence type="ECO:0000256" key="1">
    <source>
        <dbReference type="ARBA" id="ARBA00005156"/>
    </source>
</evidence>
<keyword evidence="9" id="KW-0411">Iron-sulfur</keyword>
<dbReference type="InterPro" id="IPR042264">
    <property type="entry name" value="DPH1/DPH2_2"/>
</dbReference>
<comment type="similarity">
    <text evidence="2 11">Belongs to the DPH1/DPH2 family. DPH1 subfamily.</text>
</comment>
<name>Q4N5C6_THEPA</name>
<dbReference type="InParanoid" id="Q4N5C6"/>
<evidence type="ECO:0000313" key="12">
    <source>
        <dbReference type="EMBL" id="EAN32647.1"/>
    </source>
</evidence>
<evidence type="ECO:0000313" key="13">
    <source>
        <dbReference type="Proteomes" id="UP000001949"/>
    </source>
</evidence>
<keyword evidence="13" id="KW-1185">Reference proteome</keyword>
<dbReference type="NCBIfam" id="TIGR00322">
    <property type="entry name" value="diphth2_R"/>
    <property type="match status" value="1"/>
</dbReference>
<dbReference type="Proteomes" id="UP000001949">
    <property type="component" value="Unassembled WGS sequence"/>
</dbReference>
<dbReference type="eggNOG" id="KOG2648">
    <property type="taxonomic scope" value="Eukaryota"/>
</dbReference>
<dbReference type="Gene3D" id="3.40.50.11860">
    <property type="entry name" value="Diphthamide synthesis DPH1/DPH2 domain 3"/>
    <property type="match status" value="1"/>
</dbReference>
<comment type="caution">
    <text evidence="12">The sequence shown here is derived from an EMBL/GenBank/DDBJ whole genome shotgun (WGS) entry which is preliminary data.</text>
</comment>
<evidence type="ECO:0000256" key="8">
    <source>
        <dbReference type="ARBA" id="ARBA00023004"/>
    </source>
</evidence>
<dbReference type="GO" id="GO:0017183">
    <property type="term" value="P:protein histidyl modification to diphthamide"/>
    <property type="evidence" value="ECO:0007669"/>
    <property type="project" value="UniProtKB-UniRule"/>
</dbReference>
<dbReference type="InterPro" id="IPR035435">
    <property type="entry name" value="DPH1/DPH2_euk_archaea"/>
</dbReference>
<dbReference type="InterPro" id="IPR042263">
    <property type="entry name" value="DPH1/DPH2_1"/>
</dbReference>
<dbReference type="STRING" id="5875.Q4N5C6"/>
<protein>
    <recommendedName>
        <fullName evidence="4 11">2-(3-amino-3-carboxypropyl)histidine synthase subunit 1</fullName>
        <ecNumber evidence="3 11">2.5.1.108</ecNumber>
    </recommendedName>
</protein>
<evidence type="ECO:0000256" key="10">
    <source>
        <dbReference type="ARBA" id="ARBA00048403"/>
    </source>
</evidence>
<dbReference type="InterPro" id="IPR042265">
    <property type="entry name" value="DPH1/DPH2_3"/>
</dbReference>
<dbReference type="GO" id="GO:0090560">
    <property type="term" value="F:2-(3-amino-3-carboxypropyl)histidine synthase activity"/>
    <property type="evidence" value="ECO:0007669"/>
    <property type="project" value="UniProtKB-UniRule"/>
</dbReference>
<sequence>MGSDVAVTDFPPSTFKLENLSQLEEEYLDKIIKKALPSNYNFEVKKCVYRIRRNRYSSVCLQMPEGLLNWSVEISEILLFFCNSLKEVVIMGDVTYGACCIDDYTATSLGCELLIHYGHSCLIPVTEVTVNCLYVFVEISFSAQKLSSSIESCFGPNEHILMMGTIQYSNVIRESASIMNNNKHFKYLVDVPQVSPLLPGEVLGCTSPVIELKPRIKPGFEESSDVSSSIIFVADGRFHLESTLIQNPGINLYRFDPFNKIFTEETYDLDALHRVRYNSILTARNSKRVGIVLSTLGRQGNINIMNNICDLLLSKNIKHFKILVSEITTDHLKTLDFDCFIQIGCPRLSIDWGASFPKPLLNPYEAYVAFKNIEYKSVYPMDYYSKCGGEWTNSSANASCCKNPSVKESIKQRLLQRTLMSKHLSYSK</sequence>
<comment type="pathway">
    <text evidence="1 11">Protein modification; peptidyl-diphthamide biosynthesis.</text>
</comment>
<dbReference type="KEGG" id="tpv:TP02_0364"/>
<evidence type="ECO:0000256" key="4">
    <source>
        <dbReference type="ARBA" id="ARBA00021915"/>
    </source>
</evidence>
<evidence type="ECO:0000256" key="3">
    <source>
        <dbReference type="ARBA" id="ARBA00012221"/>
    </source>
</evidence>
<dbReference type="PIRSF" id="PIRSF004967">
    <property type="entry name" value="DPH1"/>
    <property type="match status" value="1"/>
</dbReference>
<dbReference type="InterPro" id="IPR016435">
    <property type="entry name" value="DPH1/DPH2"/>
</dbReference>
<dbReference type="FunFam" id="3.40.50.11840:FF:000001">
    <property type="entry name" value="2-(3-amino-3-carboxypropyl)histidine synthase subunit 1"/>
    <property type="match status" value="1"/>
</dbReference>
<comment type="cofactor">
    <cofactor evidence="11">
        <name>[4Fe-4S] cluster</name>
        <dbReference type="ChEBI" id="CHEBI:49883"/>
    </cofactor>
    <text evidence="11">Binds 1 [4Fe-4S] cluster per subunit. The cluster is coordinated with 3 cysteines and an exchangeable S-adenosyl-L-methionine.</text>
</comment>
<evidence type="ECO:0000256" key="9">
    <source>
        <dbReference type="ARBA" id="ARBA00023014"/>
    </source>
</evidence>
<proteinExistence type="inferred from homology"/>
<keyword evidence="6 11" id="KW-0949">S-adenosyl-L-methionine</keyword>
<dbReference type="GeneID" id="3502301"/>
<gene>
    <name evidence="12" type="ordered locus">TP02_0364</name>
</gene>
<evidence type="ECO:0000256" key="7">
    <source>
        <dbReference type="ARBA" id="ARBA00022723"/>
    </source>
</evidence>
<dbReference type="GO" id="GO:0046872">
    <property type="term" value="F:metal ion binding"/>
    <property type="evidence" value="ECO:0007669"/>
    <property type="project" value="UniProtKB-KW"/>
</dbReference>
<dbReference type="GO" id="GO:0051539">
    <property type="term" value="F:4 iron, 4 sulfur cluster binding"/>
    <property type="evidence" value="ECO:0007669"/>
    <property type="project" value="UniProtKB-UniRule"/>
</dbReference>
<evidence type="ECO:0000256" key="2">
    <source>
        <dbReference type="ARBA" id="ARBA00010173"/>
    </source>
</evidence>
<reference evidence="12 13" key="1">
    <citation type="journal article" date="2005" name="Science">
        <title>Genome sequence of Theileria parva, a bovine pathogen that transforms lymphocytes.</title>
        <authorList>
            <person name="Gardner M.J."/>
            <person name="Bishop R."/>
            <person name="Shah T."/>
            <person name="de Villiers E.P."/>
            <person name="Carlton J.M."/>
            <person name="Hall N."/>
            <person name="Ren Q."/>
            <person name="Paulsen I.T."/>
            <person name="Pain A."/>
            <person name="Berriman M."/>
            <person name="Wilson R.J.M."/>
            <person name="Sato S."/>
            <person name="Ralph S.A."/>
            <person name="Mann D.J."/>
            <person name="Xiong Z."/>
            <person name="Shallom S.J."/>
            <person name="Weidman J."/>
            <person name="Jiang L."/>
            <person name="Lynn J."/>
            <person name="Weaver B."/>
            <person name="Shoaibi A."/>
            <person name="Domingo A.R."/>
            <person name="Wasawo D."/>
            <person name="Crabtree J."/>
            <person name="Wortman J.R."/>
            <person name="Haas B."/>
            <person name="Angiuoli S.V."/>
            <person name="Creasy T.H."/>
            <person name="Lu C."/>
            <person name="Suh B."/>
            <person name="Silva J.C."/>
            <person name="Utterback T.R."/>
            <person name="Feldblyum T.V."/>
            <person name="Pertea M."/>
            <person name="Allen J."/>
            <person name="Nierman W.C."/>
            <person name="Taracha E.L.N."/>
            <person name="Salzberg S.L."/>
            <person name="White O.R."/>
            <person name="Fitzhugh H.A."/>
            <person name="Morzaria S."/>
            <person name="Venter J.C."/>
            <person name="Fraser C.M."/>
            <person name="Nene V."/>
        </authorList>
    </citation>
    <scope>NUCLEOTIDE SEQUENCE [LARGE SCALE GENOMIC DNA]</scope>
    <source>
        <strain evidence="12 13">Muguga</strain>
    </source>
</reference>
<dbReference type="EC" id="2.5.1.108" evidence="3 11"/>
<evidence type="ECO:0000256" key="5">
    <source>
        <dbReference type="ARBA" id="ARBA00022679"/>
    </source>
</evidence>
<dbReference type="AlphaFoldDB" id="Q4N5C6"/>
<dbReference type="Gene3D" id="3.40.50.11850">
    <property type="entry name" value="Diphthamide synthesis DPH1/DPH2 domain 2"/>
    <property type="match status" value="1"/>
</dbReference>
<keyword evidence="7" id="KW-0479">Metal-binding</keyword>
<dbReference type="PANTHER" id="PTHR10762:SF1">
    <property type="entry name" value="2-(3-AMINO-3-CARBOXYPROPYL)HISTIDINE SYNTHASE SUBUNIT 1"/>
    <property type="match status" value="1"/>
</dbReference>
<dbReference type="Pfam" id="PF01866">
    <property type="entry name" value="Diphthamide_syn"/>
    <property type="match status" value="1"/>
</dbReference>
<dbReference type="Gene3D" id="3.40.50.11840">
    <property type="entry name" value="Diphthamide synthesis DPH1/DPH2 domain 1"/>
    <property type="match status" value="1"/>
</dbReference>
<evidence type="ECO:0000256" key="6">
    <source>
        <dbReference type="ARBA" id="ARBA00022691"/>
    </source>
</evidence>
<dbReference type="OMA" id="PGQVLGC"/>
<dbReference type="SFLD" id="SFLDS00032">
    <property type="entry name" value="Radical_SAM_3-amino-3-carboxyp"/>
    <property type="match status" value="1"/>
</dbReference>
<keyword evidence="11" id="KW-0004">4Fe-4S</keyword>
<comment type="catalytic activity">
    <reaction evidence="10 11">
        <text>L-histidyl-[translation elongation factor 2] + S-adenosyl-L-methionine = 2-[(3S)-amino-3-carboxypropyl]-L-histidyl-[translation elongation factor 2] + S-methyl-5'-thioadenosine + H(+)</text>
        <dbReference type="Rhea" id="RHEA:36783"/>
        <dbReference type="Rhea" id="RHEA-COMP:9748"/>
        <dbReference type="Rhea" id="RHEA-COMP:9749"/>
        <dbReference type="ChEBI" id="CHEBI:15378"/>
        <dbReference type="ChEBI" id="CHEBI:17509"/>
        <dbReference type="ChEBI" id="CHEBI:29979"/>
        <dbReference type="ChEBI" id="CHEBI:59789"/>
        <dbReference type="ChEBI" id="CHEBI:73995"/>
        <dbReference type="EC" id="2.5.1.108"/>
    </reaction>
</comment>
<dbReference type="UniPathway" id="UPA00559"/>
<organism evidence="12 13">
    <name type="scientific">Theileria parva</name>
    <name type="common">East coast fever infection agent</name>
    <dbReference type="NCBI Taxonomy" id="5875"/>
    <lineage>
        <taxon>Eukaryota</taxon>
        <taxon>Sar</taxon>
        <taxon>Alveolata</taxon>
        <taxon>Apicomplexa</taxon>
        <taxon>Aconoidasida</taxon>
        <taxon>Piroplasmida</taxon>
        <taxon>Theileriidae</taxon>
        <taxon>Theileria</taxon>
    </lineage>
</organism>